<accession>A0A9P5DXY7</accession>
<name>A0A9P5DXY7_9HYPO</name>
<dbReference type="GO" id="GO:0045944">
    <property type="term" value="P:positive regulation of transcription by RNA polymerase II"/>
    <property type="evidence" value="ECO:0007669"/>
    <property type="project" value="TreeGrafter"/>
</dbReference>
<evidence type="ECO:0000256" key="2">
    <source>
        <dbReference type="ARBA" id="ARBA00023242"/>
    </source>
</evidence>
<comment type="caution">
    <text evidence="3">The sequence shown here is derived from an EMBL/GenBank/DDBJ whole genome shotgun (WGS) entry which is preliminary data.</text>
</comment>
<evidence type="ECO:0000313" key="3">
    <source>
        <dbReference type="EMBL" id="KAF4338443.1"/>
    </source>
</evidence>
<comment type="subcellular location">
    <subcellularLocation>
        <location evidence="1">Nucleus</location>
    </subcellularLocation>
</comment>
<reference evidence="3" key="2">
    <citation type="submission" date="2020-02" db="EMBL/GenBank/DDBJ databases">
        <title>Identification and distribution of gene clusters putatively required for synthesis of sphingolipid metabolism inhibitors in phylogenetically diverse species of the filamentous fungus Fusarium.</title>
        <authorList>
            <person name="Kim H.-S."/>
            <person name="Busman M."/>
            <person name="Brown D.W."/>
            <person name="Divon H."/>
            <person name="Uhlig S."/>
            <person name="Proctor R.H."/>
        </authorList>
    </citation>
    <scope>NUCLEOTIDE SEQUENCE</scope>
    <source>
        <strain evidence="3">NRRL 25174</strain>
    </source>
</reference>
<dbReference type="EMBL" id="PVQB02000347">
    <property type="protein sequence ID" value="KAF4338443.1"/>
    <property type="molecule type" value="Genomic_DNA"/>
</dbReference>
<sequence length="334" mass="37845">MGAAVAASSSQLFRIARKPDSKNAAIMATVECLEFLREAITKPTFGNQGVTILPTTLMLATTCVCAGDTETFRKHLNGALLIVQRDKSRHSLDPLWWMSLRWLVHLLLMNRLSGLPLPKQQRRGFIDWDYLLTSMPDLGRIDLGSGLSRELVTALDMVCELSESTYINVEAPSQSKDDITARKASSLELEARLIRLRNKAAPTVTDPVFRRKLESTHRLFTDATLLCLYRRVDEMPKDDPKVQTVVNSVIESLEKIDKESHVHAQLLWPLLTAGCESMTSAQRTIIVERMEKMSARGMGSYENVLEFMRHYWKHGGHMRWDLFAKQTGKDLVLF</sequence>
<dbReference type="Proteomes" id="UP000730481">
    <property type="component" value="Unassembled WGS sequence"/>
</dbReference>
<organism evidence="3 4">
    <name type="scientific">Fusarium beomiforme</name>
    <dbReference type="NCBI Taxonomy" id="44412"/>
    <lineage>
        <taxon>Eukaryota</taxon>
        <taxon>Fungi</taxon>
        <taxon>Dikarya</taxon>
        <taxon>Ascomycota</taxon>
        <taxon>Pezizomycotina</taxon>
        <taxon>Sordariomycetes</taxon>
        <taxon>Hypocreomycetidae</taxon>
        <taxon>Hypocreales</taxon>
        <taxon>Nectriaceae</taxon>
        <taxon>Fusarium</taxon>
        <taxon>Fusarium burgessii species complex</taxon>
    </lineage>
</organism>
<dbReference type="Pfam" id="PF11951">
    <property type="entry name" value="Fungal_trans_2"/>
    <property type="match status" value="1"/>
</dbReference>
<keyword evidence="4" id="KW-1185">Reference proteome</keyword>
<dbReference type="GO" id="GO:0005634">
    <property type="term" value="C:nucleus"/>
    <property type="evidence" value="ECO:0007669"/>
    <property type="project" value="UniProtKB-SubCell"/>
</dbReference>
<evidence type="ECO:0000313" key="4">
    <source>
        <dbReference type="Proteomes" id="UP000730481"/>
    </source>
</evidence>
<reference evidence="3" key="1">
    <citation type="journal article" date="2017" name="Mycologia">
        <title>Fusarium algeriense, sp. nov., a novel toxigenic crown rot pathogen of durum wheat from Algeria is nested in the Fusarium burgessii species complex.</title>
        <authorList>
            <person name="Laraba I."/>
            <person name="Keddad A."/>
            <person name="Boureghda H."/>
            <person name="Abdallah N."/>
            <person name="Vaughan M.M."/>
            <person name="Proctor R.H."/>
            <person name="Busman M."/>
            <person name="O'Donnell K."/>
        </authorList>
    </citation>
    <scope>NUCLEOTIDE SEQUENCE</scope>
    <source>
        <strain evidence="3">NRRL 25174</strain>
    </source>
</reference>
<dbReference type="GO" id="GO:0000976">
    <property type="term" value="F:transcription cis-regulatory region binding"/>
    <property type="evidence" value="ECO:0007669"/>
    <property type="project" value="TreeGrafter"/>
</dbReference>
<dbReference type="AlphaFoldDB" id="A0A9P5DXY7"/>
<dbReference type="InterPro" id="IPR021858">
    <property type="entry name" value="Fun_TF"/>
</dbReference>
<gene>
    <name evidence="3" type="ORF">FBEOM_7712</name>
</gene>
<dbReference type="OrthoDB" id="4064873at2759"/>
<proteinExistence type="predicted"/>
<dbReference type="GO" id="GO:0003700">
    <property type="term" value="F:DNA-binding transcription factor activity"/>
    <property type="evidence" value="ECO:0007669"/>
    <property type="project" value="TreeGrafter"/>
</dbReference>
<dbReference type="PANTHER" id="PTHR37534:SF43">
    <property type="entry name" value="FINGER DOMAIN PROTEIN, PUTATIVE (AFU_ORTHOLOGUE AFUA_1G01850)-RELATED"/>
    <property type="match status" value="1"/>
</dbReference>
<dbReference type="PANTHER" id="PTHR37534">
    <property type="entry name" value="TRANSCRIPTIONAL ACTIVATOR PROTEIN UGA3"/>
    <property type="match status" value="1"/>
</dbReference>
<protein>
    <submittedName>
        <fullName evidence="3">Uncharacterized protein</fullName>
    </submittedName>
</protein>
<evidence type="ECO:0000256" key="1">
    <source>
        <dbReference type="ARBA" id="ARBA00004123"/>
    </source>
</evidence>
<keyword evidence="2" id="KW-0539">Nucleus</keyword>